<dbReference type="GO" id="GO:0005829">
    <property type="term" value="C:cytosol"/>
    <property type="evidence" value="ECO:0007669"/>
    <property type="project" value="TreeGrafter"/>
</dbReference>
<accession>A0A508X2L1</accession>
<evidence type="ECO:0000256" key="1">
    <source>
        <dbReference type="ARBA" id="ARBA00001298"/>
    </source>
</evidence>
<sequence>MSDFGTGGSIAQINYTLTREKGTIRGMHYQRPPHDEAKFVSCLEGVIFDVAIDIRPDSPTYLQCYGEILSAENARSNRV</sequence>
<dbReference type="GO" id="GO:0019305">
    <property type="term" value="P:dTDP-rhamnose biosynthetic process"/>
    <property type="evidence" value="ECO:0007669"/>
    <property type="project" value="TreeGrafter"/>
</dbReference>
<evidence type="ECO:0000256" key="7">
    <source>
        <dbReference type="ARBA" id="ARBA00033311"/>
    </source>
</evidence>
<dbReference type="EC" id="5.1.3.13" evidence="3"/>
<dbReference type="Proteomes" id="UP000507954">
    <property type="component" value="Unassembled WGS sequence"/>
</dbReference>
<dbReference type="PANTHER" id="PTHR21047">
    <property type="entry name" value="DTDP-6-DEOXY-D-GLUCOSE-3,5 EPIMERASE"/>
    <property type="match status" value="1"/>
</dbReference>
<dbReference type="EMBL" id="CABFNB010000121">
    <property type="protein sequence ID" value="VTZ63979.1"/>
    <property type="molecule type" value="Genomic_DNA"/>
</dbReference>
<dbReference type="InterPro" id="IPR000888">
    <property type="entry name" value="RmlC-like"/>
</dbReference>
<dbReference type="InterPro" id="IPR014710">
    <property type="entry name" value="RmlC-like_jellyroll"/>
</dbReference>
<evidence type="ECO:0000256" key="3">
    <source>
        <dbReference type="ARBA" id="ARBA00012098"/>
    </source>
</evidence>
<evidence type="ECO:0000313" key="8">
    <source>
        <dbReference type="EMBL" id="VTZ63979.1"/>
    </source>
</evidence>
<dbReference type="Gene3D" id="2.60.120.10">
    <property type="entry name" value="Jelly Rolls"/>
    <property type="match status" value="1"/>
</dbReference>
<dbReference type="PANTHER" id="PTHR21047:SF2">
    <property type="entry name" value="THYMIDINE DIPHOSPHO-4-KETO-RHAMNOSE 3,5-EPIMERASE"/>
    <property type="match status" value="1"/>
</dbReference>
<dbReference type="InterPro" id="IPR011051">
    <property type="entry name" value="RmlC_Cupin_sf"/>
</dbReference>
<evidence type="ECO:0000256" key="4">
    <source>
        <dbReference type="ARBA" id="ARBA00019595"/>
    </source>
</evidence>
<proteinExistence type="predicted"/>
<comment type="function">
    <text evidence="2">Catalyzes the epimerization of the C3' and C5'positions of dTDP-6-deoxy-D-xylo-4-hexulose, forming dTDP-6-deoxy-L-lyxo-4-hexulose.</text>
</comment>
<protein>
    <recommendedName>
        <fullName evidence="4">dTDP-4-dehydrorhamnose 3,5-epimerase</fullName>
        <ecNumber evidence="3">5.1.3.13</ecNumber>
    </recommendedName>
    <alternativeName>
        <fullName evidence="6">Thymidine diphospho-4-keto-rhamnose 3,5-epimerase</fullName>
    </alternativeName>
    <alternativeName>
        <fullName evidence="5">dTDP-4-keto-6-deoxyglucose 3,5-epimerase</fullName>
    </alternativeName>
    <alternativeName>
        <fullName evidence="7">dTDP-6-deoxy-D-xylo-4-hexulose 3,5-epimerase</fullName>
    </alternativeName>
</protein>
<organism evidence="8">
    <name type="scientific">Sinorhizobium medicae</name>
    <dbReference type="NCBI Taxonomy" id="110321"/>
    <lineage>
        <taxon>Bacteria</taxon>
        <taxon>Pseudomonadati</taxon>
        <taxon>Pseudomonadota</taxon>
        <taxon>Alphaproteobacteria</taxon>
        <taxon>Hyphomicrobiales</taxon>
        <taxon>Rhizobiaceae</taxon>
        <taxon>Sinorhizobium/Ensifer group</taxon>
        <taxon>Sinorhizobium</taxon>
    </lineage>
</organism>
<dbReference type="AlphaFoldDB" id="A0A508X2L1"/>
<dbReference type="Pfam" id="PF00908">
    <property type="entry name" value="dTDP_sugar_isom"/>
    <property type="match status" value="1"/>
</dbReference>
<dbReference type="SUPFAM" id="SSF51182">
    <property type="entry name" value="RmlC-like cupins"/>
    <property type="match status" value="1"/>
</dbReference>
<comment type="catalytic activity">
    <reaction evidence="1">
        <text>dTDP-4-dehydro-6-deoxy-alpha-D-glucose = dTDP-4-dehydro-beta-L-rhamnose</text>
        <dbReference type="Rhea" id="RHEA:16969"/>
        <dbReference type="ChEBI" id="CHEBI:57649"/>
        <dbReference type="ChEBI" id="CHEBI:62830"/>
        <dbReference type="EC" id="5.1.3.13"/>
    </reaction>
</comment>
<evidence type="ECO:0000256" key="5">
    <source>
        <dbReference type="ARBA" id="ARBA00029758"/>
    </source>
</evidence>
<name>A0A508X2L1_9HYPH</name>
<gene>
    <name evidence="8" type="ORF">EMEDMD4_530186</name>
</gene>
<evidence type="ECO:0000256" key="2">
    <source>
        <dbReference type="ARBA" id="ARBA00001997"/>
    </source>
</evidence>
<reference evidence="8" key="1">
    <citation type="submission" date="2019-06" db="EMBL/GenBank/DDBJ databases">
        <authorList>
            <person name="Le Quere A."/>
            <person name="Colella S."/>
        </authorList>
    </citation>
    <scope>NUCLEOTIDE SEQUENCE</scope>
    <source>
        <strain evidence="8">EmedicaeMD41</strain>
    </source>
</reference>
<dbReference type="GO" id="GO:0000271">
    <property type="term" value="P:polysaccharide biosynthetic process"/>
    <property type="evidence" value="ECO:0007669"/>
    <property type="project" value="TreeGrafter"/>
</dbReference>
<dbReference type="GO" id="GO:0008830">
    <property type="term" value="F:dTDP-4-dehydrorhamnose 3,5-epimerase activity"/>
    <property type="evidence" value="ECO:0007669"/>
    <property type="project" value="UniProtKB-EC"/>
</dbReference>
<evidence type="ECO:0000256" key="6">
    <source>
        <dbReference type="ARBA" id="ARBA00031424"/>
    </source>
</evidence>